<feature type="transmembrane region" description="Helical" evidence="1">
    <location>
        <begin position="42"/>
        <end position="64"/>
    </location>
</feature>
<keyword evidence="4" id="KW-1185">Reference proteome</keyword>
<dbReference type="RefSeq" id="WP_345970762.1">
    <property type="nucleotide sequence ID" value="NZ_CP147920.1"/>
</dbReference>
<dbReference type="PANTHER" id="PTHR42709:SF2">
    <property type="entry name" value="INNER MEMBRANE PROTEIN YOHD"/>
    <property type="match status" value="1"/>
</dbReference>
<keyword evidence="1" id="KW-0472">Membrane</keyword>
<keyword evidence="1" id="KW-1133">Transmembrane helix</keyword>
<evidence type="ECO:0000256" key="1">
    <source>
        <dbReference type="SAM" id="Phobius"/>
    </source>
</evidence>
<dbReference type="InterPro" id="IPR051311">
    <property type="entry name" value="DedA_domain"/>
</dbReference>
<keyword evidence="1" id="KW-0812">Transmembrane</keyword>
<dbReference type="Proteomes" id="UP001447842">
    <property type="component" value="Chromosome"/>
</dbReference>
<dbReference type="EMBL" id="CP147920">
    <property type="protein sequence ID" value="XAU15663.1"/>
    <property type="molecule type" value="Genomic_DNA"/>
</dbReference>
<feature type="transmembrane region" description="Helical" evidence="1">
    <location>
        <begin position="162"/>
        <end position="179"/>
    </location>
</feature>
<feature type="transmembrane region" description="Helical" evidence="1">
    <location>
        <begin position="12"/>
        <end position="35"/>
    </location>
</feature>
<accession>A0ABZ3HAX1</accession>
<dbReference type="Pfam" id="PF09335">
    <property type="entry name" value="VTT_dom"/>
    <property type="match status" value="1"/>
</dbReference>
<proteinExistence type="predicted"/>
<feature type="transmembrane region" description="Helical" evidence="1">
    <location>
        <begin position="126"/>
        <end position="147"/>
    </location>
</feature>
<dbReference type="InterPro" id="IPR032816">
    <property type="entry name" value="VTT_dom"/>
</dbReference>
<dbReference type="PANTHER" id="PTHR42709">
    <property type="entry name" value="ALKALINE PHOSPHATASE LIKE PROTEIN"/>
    <property type="match status" value="1"/>
</dbReference>
<organism evidence="3 4">
    <name type="scientific">Sulfurimonas diazotrophicus</name>
    <dbReference type="NCBI Taxonomy" id="3131939"/>
    <lineage>
        <taxon>Bacteria</taxon>
        <taxon>Pseudomonadati</taxon>
        <taxon>Campylobacterota</taxon>
        <taxon>Epsilonproteobacteria</taxon>
        <taxon>Campylobacterales</taxon>
        <taxon>Sulfurimonadaceae</taxon>
        <taxon>Sulfurimonas</taxon>
    </lineage>
</organism>
<evidence type="ECO:0000259" key="2">
    <source>
        <dbReference type="Pfam" id="PF09335"/>
    </source>
</evidence>
<evidence type="ECO:0000313" key="3">
    <source>
        <dbReference type="EMBL" id="XAU15663.1"/>
    </source>
</evidence>
<evidence type="ECO:0000313" key="4">
    <source>
        <dbReference type="Proteomes" id="UP001447842"/>
    </source>
</evidence>
<protein>
    <submittedName>
        <fullName evidence="3">DedA family protein</fullName>
    </submittedName>
</protein>
<feature type="transmembrane region" description="Helical" evidence="1">
    <location>
        <begin position="95"/>
        <end position="114"/>
    </location>
</feature>
<gene>
    <name evidence="3" type="ORF">WCY31_02945</name>
</gene>
<sequence>MEDMFSNLTTYGYIALFLYSLGGGFVGLMAAGVLSYMGKMDLATALAVAMVSNFLGDTLLFYMARYHKKEVLNYFHKHRRKLALSHMLMKKHGSWIIFMQKFVYGIKTLIPLAIGITKYDFTRFSVLNFFAALLWTLVVGLGSYLAGKPIMGVYEAIVERPYIAPLIIVVLGGLIWFYLSRATKKRV</sequence>
<reference evidence="3 4" key="1">
    <citation type="submission" date="2024-03" db="EMBL/GenBank/DDBJ databases">
        <title>Sulfurimonas sp. HSL3-1.</title>
        <authorList>
            <person name="Wang S."/>
        </authorList>
    </citation>
    <scope>NUCLEOTIDE SEQUENCE [LARGE SCALE GENOMIC DNA]</scope>
    <source>
        <strain evidence="3 4">HSL3-1</strain>
    </source>
</reference>
<feature type="domain" description="VTT" evidence="2">
    <location>
        <begin position="28"/>
        <end position="140"/>
    </location>
</feature>
<name>A0ABZ3HAX1_9BACT</name>